<evidence type="ECO:0000313" key="2">
    <source>
        <dbReference type="Proteomes" id="UP001062846"/>
    </source>
</evidence>
<evidence type="ECO:0000313" key="1">
    <source>
        <dbReference type="EMBL" id="KAI8541215.1"/>
    </source>
</evidence>
<name>A0ACC0MK12_RHOML</name>
<gene>
    <name evidence="1" type="ORF">RHMOL_Rhmol08G0044900</name>
</gene>
<reference evidence="1" key="1">
    <citation type="submission" date="2022-02" db="EMBL/GenBank/DDBJ databases">
        <title>Plant Genome Project.</title>
        <authorList>
            <person name="Zhang R.-G."/>
        </authorList>
    </citation>
    <scope>NUCLEOTIDE SEQUENCE</scope>
    <source>
        <strain evidence="1">AT1</strain>
    </source>
</reference>
<dbReference type="Proteomes" id="UP001062846">
    <property type="component" value="Chromosome 8"/>
</dbReference>
<comment type="caution">
    <text evidence="1">The sequence shown here is derived from an EMBL/GenBank/DDBJ whole genome shotgun (WGS) entry which is preliminary data.</text>
</comment>
<organism evidence="1 2">
    <name type="scientific">Rhododendron molle</name>
    <name type="common">Chinese azalea</name>
    <name type="synonym">Azalea mollis</name>
    <dbReference type="NCBI Taxonomy" id="49168"/>
    <lineage>
        <taxon>Eukaryota</taxon>
        <taxon>Viridiplantae</taxon>
        <taxon>Streptophyta</taxon>
        <taxon>Embryophyta</taxon>
        <taxon>Tracheophyta</taxon>
        <taxon>Spermatophyta</taxon>
        <taxon>Magnoliopsida</taxon>
        <taxon>eudicotyledons</taxon>
        <taxon>Gunneridae</taxon>
        <taxon>Pentapetalae</taxon>
        <taxon>asterids</taxon>
        <taxon>Ericales</taxon>
        <taxon>Ericaceae</taxon>
        <taxon>Ericoideae</taxon>
        <taxon>Rhodoreae</taxon>
        <taxon>Rhododendron</taxon>
    </lineage>
</organism>
<dbReference type="EMBL" id="CM046395">
    <property type="protein sequence ID" value="KAI8541215.1"/>
    <property type="molecule type" value="Genomic_DNA"/>
</dbReference>
<accession>A0ACC0MK12</accession>
<sequence>MREITLVLFPYLLISKQPKEEEDTRRARKRKANSDQEGWFLAWSASLYEYSAEESSQIAICFCGLISPASPFVSGPAVERECLFLLILPENPPC</sequence>
<proteinExistence type="predicted"/>
<protein>
    <submittedName>
        <fullName evidence="1">Uncharacterized protein</fullName>
    </submittedName>
</protein>
<keyword evidence="2" id="KW-1185">Reference proteome</keyword>